<feature type="transmembrane region" description="Helical" evidence="1">
    <location>
        <begin position="115"/>
        <end position="138"/>
    </location>
</feature>
<evidence type="ECO:0000256" key="1">
    <source>
        <dbReference type="SAM" id="Phobius"/>
    </source>
</evidence>
<feature type="transmembrane region" description="Helical" evidence="1">
    <location>
        <begin position="88"/>
        <end position="109"/>
    </location>
</feature>
<dbReference type="AlphaFoldDB" id="A0A4S4K6I6"/>
<feature type="transmembrane region" description="Helical" evidence="1">
    <location>
        <begin position="58"/>
        <end position="81"/>
    </location>
</feature>
<keyword evidence="1" id="KW-1133">Transmembrane helix</keyword>
<dbReference type="EMBL" id="SGPJ01000677">
    <property type="protein sequence ID" value="THG93394.1"/>
    <property type="molecule type" value="Genomic_DNA"/>
</dbReference>
<reference evidence="2 3" key="1">
    <citation type="submission" date="2019-02" db="EMBL/GenBank/DDBJ databases">
        <title>Genome sequencing of the rare red list fungi Phlebia centrifuga.</title>
        <authorList>
            <person name="Buettner E."/>
            <person name="Kellner H."/>
        </authorList>
    </citation>
    <scope>NUCLEOTIDE SEQUENCE [LARGE SCALE GENOMIC DNA]</scope>
    <source>
        <strain evidence="2 3">DSM 108282</strain>
    </source>
</reference>
<evidence type="ECO:0000313" key="2">
    <source>
        <dbReference type="EMBL" id="THG93394.1"/>
    </source>
</evidence>
<evidence type="ECO:0000313" key="3">
    <source>
        <dbReference type="Proteomes" id="UP000309038"/>
    </source>
</evidence>
<keyword evidence="3" id="KW-1185">Reference proteome</keyword>
<gene>
    <name evidence="2" type="ORF">EW026_g7831</name>
</gene>
<proteinExistence type="predicted"/>
<comment type="caution">
    <text evidence="2">The sequence shown here is derived from an EMBL/GenBank/DDBJ whole genome shotgun (WGS) entry which is preliminary data.</text>
</comment>
<protein>
    <submittedName>
        <fullName evidence="2">Uncharacterized protein</fullName>
    </submittedName>
</protein>
<feature type="transmembrane region" description="Helical" evidence="1">
    <location>
        <begin position="177"/>
        <end position="194"/>
    </location>
</feature>
<keyword evidence="1" id="KW-0812">Transmembrane</keyword>
<organism evidence="2 3">
    <name type="scientific">Hermanssonia centrifuga</name>
    <dbReference type="NCBI Taxonomy" id="98765"/>
    <lineage>
        <taxon>Eukaryota</taxon>
        <taxon>Fungi</taxon>
        <taxon>Dikarya</taxon>
        <taxon>Basidiomycota</taxon>
        <taxon>Agaricomycotina</taxon>
        <taxon>Agaricomycetes</taxon>
        <taxon>Polyporales</taxon>
        <taxon>Meruliaceae</taxon>
        <taxon>Hermanssonia</taxon>
    </lineage>
</organism>
<dbReference type="Proteomes" id="UP000309038">
    <property type="component" value="Unassembled WGS sequence"/>
</dbReference>
<name>A0A4S4K6I6_9APHY</name>
<sequence length="287" mass="30565">MSTITSELQLDANIRAELPGPHLGMDMAPSEPQLPAEPVQGDAVPPANTHKIGLTAQFAAYTSTFICMSCFLGCILALIFVSRAVIATLVGFVLLTGYDCFTVGLQASLTTNVGYIIYWQTQALGAGLIGLACGPVLTSCMRCVVFAKCARGELDEASEAERTKLKSKFKSVMKPKCSSSLLDVVLGALMYPVGSLANEWFLSSALEEDLFRVAPVRCIALGILGGVVPLIISTVRKLVGGKKGGEVQLPTDDSEKDLEKQEPNVACSSSHIAILPLCLRVDCRTKH</sequence>
<accession>A0A4S4K6I6</accession>
<feature type="transmembrane region" description="Helical" evidence="1">
    <location>
        <begin position="214"/>
        <end position="235"/>
    </location>
</feature>
<keyword evidence="1" id="KW-0472">Membrane</keyword>